<proteinExistence type="predicted"/>
<keyword evidence="3" id="KW-1185">Reference proteome</keyword>
<gene>
    <name evidence="2" type="ORF">QTG54_016147</name>
</gene>
<feature type="compositionally biased region" description="Basic residues" evidence="1">
    <location>
        <begin position="194"/>
        <end position="208"/>
    </location>
</feature>
<comment type="caution">
    <text evidence="2">The sequence shown here is derived from an EMBL/GenBank/DDBJ whole genome shotgun (WGS) entry which is preliminary data.</text>
</comment>
<accession>A0AAD9D520</accession>
<dbReference type="AlphaFoldDB" id="A0AAD9D520"/>
<name>A0AAD9D520_9STRA</name>
<sequence>MLELERFVLSVLRAVVIQSLPFTFDSASDRGVFLLLLQSLELEVELDLERYLSTAGAGGELVGGRPFRFTVYHMVDGVCSHPYRSGRDKFESQRKLRFSEQVHMYRELILINKRVVGSALTLPERATDACFACSTNKERNGVTAATFKKHIEEMHPAIIDNSPPLDHTLIIEASVSVSIANQTEIEDENEKGGGKKKRKRKRMQRRKASAAFHDTVITQLGDDDISTDLQAQTTRFSATIKFPLTETFATTVGNAKVKQVPVNSNIATTGHKLQGMSKDVLIIIINDWNYRCANWVYVVLSRVRTLAGLYLMKPLDLERSFNVPQSLIRFEQRLKDNKERPILNLLGYQQTILGRTTLTSLLLSATKLSPQEDKRNQTQL</sequence>
<evidence type="ECO:0000313" key="2">
    <source>
        <dbReference type="EMBL" id="KAK1733170.1"/>
    </source>
</evidence>
<protein>
    <submittedName>
        <fullName evidence="2">Uncharacterized protein</fullName>
    </submittedName>
</protein>
<evidence type="ECO:0000313" key="3">
    <source>
        <dbReference type="Proteomes" id="UP001224775"/>
    </source>
</evidence>
<evidence type="ECO:0000256" key="1">
    <source>
        <dbReference type="SAM" id="MobiDB-lite"/>
    </source>
</evidence>
<dbReference type="EMBL" id="JATAAI010000053">
    <property type="protein sequence ID" value="KAK1733170.1"/>
    <property type="molecule type" value="Genomic_DNA"/>
</dbReference>
<feature type="region of interest" description="Disordered" evidence="1">
    <location>
        <begin position="184"/>
        <end position="209"/>
    </location>
</feature>
<dbReference type="Proteomes" id="UP001224775">
    <property type="component" value="Unassembled WGS sequence"/>
</dbReference>
<organism evidence="2 3">
    <name type="scientific">Skeletonema marinoi</name>
    <dbReference type="NCBI Taxonomy" id="267567"/>
    <lineage>
        <taxon>Eukaryota</taxon>
        <taxon>Sar</taxon>
        <taxon>Stramenopiles</taxon>
        <taxon>Ochrophyta</taxon>
        <taxon>Bacillariophyta</taxon>
        <taxon>Coscinodiscophyceae</taxon>
        <taxon>Thalassiosirophycidae</taxon>
        <taxon>Thalassiosirales</taxon>
        <taxon>Skeletonemataceae</taxon>
        <taxon>Skeletonema</taxon>
        <taxon>Skeletonema marinoi-dohrnii complex</taxon>
    </lineage>
</organism>
<reference evidence="2" key="1">
    <citation type="submission" date="2023-06" db="EMBL/GenBank/DDBJ databases">
        <title>Survivors Of The Sea: Transcriptome response of Skeletonema marinoi to long-term dormancy.</title>
        <authorList>
            <person name="Pinder M.I.M."/>
            <person name="Kourtchenko O."/>
            <person name="Robertson E.K."/>
            <person name="Larsson T."/>
            <person name="Maumus F."/>
            <person name="Osuna-Cruz C.M."/>
            <person name="Vancaester E."/>
            <person name="Stenow R."/>
            <person name="Vandepoele K."/>
            <person name="Ploug H."/>
            <person name="Bruchert V."/>
            <person name="Godhe A."/>
            <person name="Topel M."/>
        </authorList>
    </citation>
    <scope>NUCLEOTIDE SEQUENCE</scope>
    <source>
        <strain evidence="2">R05AC</strain>
    </source>
</reference>